<evidence type="ECO:0000256" key="3">
    <source>
        <dbReference type="ARBA" id="ARBA00004939"/>
    </source>
</evidence>
<feature type="binding site" evidence="13">
    <location>
        <position position="212"/>
    </location>
    <ligand>
        <name>substrate</name>
    </ligand>
</feature>
<dbReference type="CDD" id="cd00311">
    <property type="entry name" value="TIM"/>
    <property type="match status" value="1"/>
</dbReference>
<dbReference type="eggNOG" id="COG0149">
    <property type="taxonomic scope" value="Bacteria"/>
</dbReference>
<keyword evidence="10 13" id="KW-0324">Glycolysis</keyword>
<feature type="binding site" evidence="13">
    <location>
        <begin position="233"/>
        <end position="234"/>
    </location>
    <ligand>
        <name>substrate</name>
    </ligand>
</feature>
<keyword evidence="11 13" id="KW-0413">Isomerase</keyword>
<dbReference type="Proteomes" id="UP000192491">
    <property type="component" value="Unassembled WGS sequence"/>
</dbReference>
<comment type="pathway">
    <text evidence="2 13 14">Carbohydrate biosynthesis; gluconeogenesis.</text>
</comment>
<evidence type="ECO:0000256" key="7">
    <source>
        <dbReference type="ARBA" id="ARBA00019397"/>
    </source>
</evidence>
<dbReference type="GO" id="GO:0046166">
    <property type="term" value="P:glyceraldehyde-3-phosphate biosynthetic process"/>
    <property type="evidence" value="ECO:0007669"/>
    <property type="project" value="TreeGrafter"/>
</dbReference>
<gene>
    <name evidence="13" type="primary">tpiA</name>
    <name evidence="15" type="ORF">BWK73_39190</name>
</gene>
<evidence type="ECO:0000256" key="5">
    <source>
        <dbReference type="ARBA" id="ARBA00011738"/>
    </source>
</evidence>
<dbReference type="GO" id="GO:0004807">
    <property type="term" value="F:triose-phosphate isomerase activity"/>
    <property type="evidence" value="ECO:0007669"/>
    <property type="project" value="UniProtKB-UniRule"/>
</dbReference>
<dbReference type="InterPro" id="IPR022896">
    <property type="entry name" value="TrioseP_Isoase_bac/euk"/>
</dbReference>
<proteinExistence type="inferred from homology"/>
<evidence type="ECO:0000256" key="14">
    <source>
        <dbReference type="RuleBase" id="RU363013"/>
    </source>
</evidence>
<evidence type="ECO:0000313" key="16">
    <source>
        <dbReference type="Proteomes" id="UP000192491"/>
    </source>
</evidence>
<evidence type="ECO:0000256" key="8">
    <source>
        <dbReference type="ARBA" id="ARBA00022432"/>
    </source>
</evidence>
<evidence type="ECO:0000313" key="15">
    <source>
        <dbReference type="EMBL" id="OQX03555.1"/>
    </source>
</evidence>
<dbReference type="EMBL" id="MTEJ01000398">
    <property type="protein sequence ID" value="OQX03555.1"/>
    <property type="molecule type" value="Genomic_DNA"/>
</dbReference>
<organism evidence="15 16">
    <name type="scientific">Thiothrix lacustris</name>
    <dbReference type="NCBI Taxonomy" id="525917"/>
    <lineage>
        <taxon>Bacteria</taxon>
        <taxon>Pseudomonadati</taxon>
        <taxon>Pseudomonadota</taxon>
        <taxon>Gammaproteobacteria</taxon>
        <taxon>Thiotrichales</taxon>
        <taxon>Thiotrichaceae</taxon>
        <taxon>Thiothrix</taxon>
    </lineage>
</organism>
<name>A0A1Y1QE05_9GAMM</name>
<dbReference type="PANTHER" id="PTHR21139:SF42">
    <property type="entry name" value="TRIOSEPHOSPHATE ISOMERASE"/>
    <property type="match status" value="1"/>
</dbReference>
<keyword evidence="9 13" id="KW-0963">Cytoplasm</keyword>
<comment type="similarity">
    <text evidence="4 13 14">Belongs to the triosephosphate isomerase family.</text>
</comment>
<dbReference type="InterPro" id="IPR000652">
    <property type="entry name" value="Triosephosphate_isomerase"/>
</dbReference>
<sequence length="250" mass="25878">MRQKLVAGNWKLNGSKASIESLMGGILAGLEGMDNVAVAVCPPYVYIPMTQTLVAGSRIGLGSQDIADQDAGAFTGEVSGAMLKEFGCDYAIVGHSERRAIYGEQDADTARKFAAARKHGLKPILCVGETLEEREAGITEAVVARQLDAVIALEGVEALTDGVIAYEPVWAIGTGKTASPQQAQDVHAFIRGKLATLNAAVAAKVQILYGGSVKGANAAELFAMPDIDGGLIGGASLDANEFLAICKAGN</sequence>
<dbReference type="STRING" id="1123401.GCA_000621325_00875"/>
<dbReference type="Gene3D" id="3.20.20.70">
    <property type="entry name" value="Aldolase class I"/>
    <property type="match status" value="1"/>
</dbReference>
<comment type="pathway">
    <text evidence="3">Carbohydrate metabolism; erythritol degradation.</text>
</comment>
<comment type="function">
    <text evidence="12 13">Involved in the gluconeogenesis. Catalyzes stereospecifically the conversion of dihydroxyacetone phosphate (DHAP) to D-glyceraldehyde-3-phosphate (G3P).</text>
</comment>
<evidence type="ECO:0000256" key="2">
    <source>
        <dbReference type="ARBA" id="ARBA00004742"/>
    </source>
</evidence>
<dbReference type="AlphaFoldDB" id="A0A1Y1QE05"/>
<dbReference type="HAMAP" id="MF_00147_B">
    <property type="entry name" value="TIM_B"/>
    <property type="match status" value="1"/>
</dbReference>
<comment type="pathway">
    <text evidence="13 14">Carbohydrate degradation; glycolysis; D-glyceraldehyde 3-phosphate from glycerone phosphate: step 1/1.</text>
</comment>
<dbReference type="PANTHER" id="PTHR21139">
    <property type="entry name" value="TRIOSEPHOSPHATE ISOMERASE"/>
    <property type="match status" value="1"/>
</dbReference>
<comment type="subcellular location">
    <subcellularLocation>
        <location evidence="13 14">Cytoplasm</location>
    </subcellularLocation>
</comment>
<dbReference type="GO" id="GO:0019563">
    <property type="term" value="P:glycerol catabolic process"/>
    <property type="evidence" value="ECO:0007669"/>
    <property type="project" value="TreeGrafter"/>
</dbReference>
<reference evidence="15 16" key="1">
    <citation type="submission" date="2017-01" db="EMBL/GenBank/DDBJ databases">
        <title>Novel large sulfur bacteria in the metagenomes of groundwater-fed chemosynthetic microbial mats in the Lake Huron basin.</title>
        <authorList>
            <person name="Sharrar A.M."/>
            <person name="Flood B.E."/>
            <person name="Bailey J.V."/>
            <person name="Jones D.S."/>
            <person name="Biddanda B."/>
            <person name="Ruberg S.A."/>
            <person name="Marcus D.N."/>
            <person name="Dick G.J."/>
        </authorList>
    </citation>
    <scope>NUCLEOTIDE SEQUENCE [LARGE SCALE GENOMIC DNA]</scope>
    <source>
        <strain evidence="15">A8</strain>
    </source>
</reference>
<protein>
    <recommendedName>
        <fullName evidence="7 13">Triosephosphate isomerase</fullName>
        <shortName evidence="13">TIM</shortName>
        <shortName evidence="13">TPI</shortName>
        <ecNumber evidence="6 13">5.3.1.1</ecNumber>
    </recommendedName>
    <alternativeName>
        <fullName evidence="13">Triose-phosphate isomerase</fullName>
    </alternativeName>
</protein>
<dbReference type="InterPro" id="IPR035990">
    <property type="entry name" value="TIM_sf"/>
</dbReference>
<dbReference type="InterPro" id="IPR013785">
    <property type="entry name" value="Aldolase_TIM"/>
</dbReference>
<comment type="subunit">
    <text evidence="5 13 14">Homodimer.</text>
</comment>
<evidence type="ECO:0000256" key="6">
    <source>
        <dbReference type="ARBA" id="ARBA00011940"/>
    </source>
</evidence>
<dbReference type="PROSITE" id="PS00171">
    <property type="entry name" value="TIM_1"/>
    <property type="match status" value="1"/>
</dbReference>
<evidence type="ECO:0000256" key="4">
    <source>
        <dbReference type="ARBA" id="ARBA00007422"/>
    </source>
</evidence>
<feature type="binding site" evidence="13">
    <location>
        <begin position="9"/>
        <end position="11"/>
    </location>
    <ligand>
        <name>substrate</name>
    </ligand>
</feature>
<feature type="binding site" evidence="13">
    <location>
        <position position="173"/>
    </location>
    <ligand>
        <name>substrate</name>
    </ligand>
</feature>
<dbReference type="UniPathway" id="UPA00138"/>
<dbReference type="UniPathway" id="UPA00109">
    <property type="reaction ID" value="UER00189"/>
</dbReference>
<dbReference type="InterPro" id="IPR020861">
    <property type="entry name" value="Triosephosphate_isomerase_AS"/>
</dbReference>
<dbReference type="FunFam" id="3.20.20.70:FF:000020">
    <property type="entry name" value="Triosephosphate isomerase"/>
    <property type="match status" value="1"/>
</dbReference>
<feature type="active site" description="Proton acceptor" evidence="13">
    <location>
        <position position="167"/>
    </location>
</feature>
<evidence type="ECO:0000256" key="11">
    <source>
        <dbReference type="ARBA" id="ARBA00023235"/>
    </source>
</evidence>
<comment type="caution">
    <text evidence="15">The sequence shown here is derived from an EMBL/GenBank/DDBJ whole genome shotgun (WGS) entry which is preliminary data.</text>
</comment>
<evidence type="ECO:0000256" key="13">
    <source>
        <dbReference type="HAMAP-Rule" id="MF_00147"/>
    </source>
</evidence>
<evidence type="ECO:0000256" key="10">
    <source>
        <dbReference type="ARBA" id="ARBA00023152"/>
    </source>
</evidence>
<dbReference type="EC" id="5.3.1.1" evidence="6 13"/>
<comment type="catalytic activity">
    <reaction evidence="1 13 14">
        <text>D-glyceraldehyde 3-phosphate = dihydroxyacetone phosphate</text>
        <dbReference type="Rhea" id="RHEA:18585"/>
        <dbReference type="ChEBI" id="CHEBI:57642"/>
        <dbReference type="ChEBI" id="CHEBI:59776"/>
        <dbReference type="EC" id="5.3.1.1"/>
    </reaction>
</comment>
<dbReference type="NCBIfam" id="TIGR00419">
    <property type="entry name" value="tim"/>
    <property type="match status" value="1"/>
</dbReference>
<dbReference type="Pfam" id="PF00121">
    <property type="entry name" value="TIM"/>
    <property type="match status" value="1"/>
</dbReference>
<evidence type="ECO:0000256" key="9">
    <source>
        <dbReference type="ARBA" id="ARBA00022490"/>
    </source>
</evidence>
<dbReference type="GO" id="GO:0006096">
    <property type="term" value="P:glycolytic process"/>
    <property type="evidence" value="ECO:0007669"/>
    <property type="project" value="UniProtKB-UniRule"/>
</dbReference>
<evidence type="ECO:0000256" key="12">
    <source>
        <dbReference type="ARBA" id="ARBA00055680"/>
    </source>
</evidence>
<dbReference type="SUPFAM" id="SSF51351">
    <property type="entry name" value="Triosephosphate isomerase (TIM)"/>
    <property type="match status" value="1"/>
</dbReference>
<dbReference type="GO" id="GO:0006094">
    <property type="term" value="P:gluconeogenesis"/>
    <property type="evidence" value="ECO:0007669"/>
    <property type="project" value="UniProtKB-UniRule"/>
</dbReference>
<dbReference type="GO" id="GO:0005829">
    <property type="term" value="C:cytosol"/>
    <property type="evidence" value="ECO:0007669"/>
    <property type="project" value="TreeGrafter"/>
</dbReference>
<feature type="active site" description="Electrophile" evidence="13">
    <location>
        <position position="95"/>
    </location>
</feature>
<evidence type="ECO:0000256" key="1">
    <source>
        <dbReference type="ARBA" id="ARBA00000474"/>
    </source>
</evidence>
<keyword evidence="8 13" id="KW-0312">Gluconeogenesis</keyword>
<dbReference type="PROSITE" id="PS51440">
    <property type="entry name" value="TIM_2"/>
    <property type="match status" value="1"/>
</dbReference>
<accession>A0A1Y1QE05</accession>